<dbReference type="Pfam" id="PF00106">
    <property type="entry name" value="adh_short"/>
    <property type="match status" value="1"/>
</dbReference>
<name>A0A7W7B2N0_9SPHN</name>
<dbReference type="CDD" id="cd05233">
    <property type="entry name" value="SDR_c"/>
    <property type="match status" value="1"/>
</dbReference>
<dbReference type="PANTHER" id="PTHR43391:SF26">
    <property type="entry name" value="BLL7251 PROTEIN"/>
    <property type="match status" value="1"/>
</dbReference>
<protein>
    <submittedName>
        <fullName evidence="3">NAD(P)-dependent dehydrogenase (Short-subunit alcohol dehydrogenase family)</fullName>
    </submittedName>
</protein>
<evidence type="ECO:0000313" key="3">
    <source>
        <dbReference type="EMBL" id="MBB4632729.1"/>
    </source>
</evidence>
<dbReference type="PRINTS" id="PR00081">
    <property type="entry name" value="GDHRDH"/>
</dbReference>
<dbReference type="AlphaFoldDB" id="A0A7W7B2N0"/>
<sequence>MKDIAGKTAFITGGGSGIGLAMARALAREGARIVIADIDEGRLQAGADTLAADGAEVLPVRLDVTDPASWTAAKTRTDAFGPVSILCSNAGVGGGSGVFETYDPAVWRWNYAVNADAHLHACRTFLGDMKTRGDAAHLVITVSMVAIVPPPISAAYISSKYAALGIGMALRNELAGTNVGISVLCPGMAATAIVETTRALRPALREAGDAAATSQAMQAVLAGGMPPGPIGDHVVRAVRAGEFFIFTHPEWKPLVEREHAMMLAAFGASADPRYAGDDIEAVVAANRRTPHPQETGQ</sequence>
<dbReference type="SUPFAM" id="SSF51735">
    <property type="entry name" value="NAD(P)-binding Rossmann-fold domains"/>
    <property type="match status" value="1"/>
</dbReference>
<dbReference type="InterPro" id="IPR036291">
    <property type="entry name" value="NAD(P)-bd_dom_sf"/>
</dbReference>
<comment type="similarity">
    <text evidence="1">Belongs to the short-chain dehydrogenases/reductases (SDR) family.</text>
</comment>
<dbReference type="InterPro" id="IPR002347">
    <property type="entry name" value="SDR_fam"/>
</dbReference>
<proteinExistence type="inferred from homology"/>
<keyword evidence="2" id="KW-0560">Oxidoreductase</keyword>
<evidence type="ECO:0000256" key="1">
    <source>
        <dbReference type="ARBA" id="ARBA00006484"/>
    </source>
</evidence>
<keyword evidence="4" id="KW-1185">Reference proteome</keyword>
<dbReference type="PANTHER" id="PTHR43391">
    <property type="entry name" value="RETINOL DEHYDROGENASE-RELATED"/>
    <property type="match status" value="1"/>
</dbReference>
<dbReference type="EMBL" id="JACHNZ010000026">
    <property type="protein sequence ID" value="MBB4632729.1"/>
    <property type="molecule type" value="Genomic_DNA"/>
</dbReference>
<reference evidence="3 4" key="1">
    <citation type="submission" date="2020-08" db="EMBL/GenBank/DDBJ databases">
        <title>Genomic Encyclopedia of Type Strains, Phase IV (KMG-IV): sequencing the most valuable type-strain genomes for metagenomic binning, comparative biology and taxonomic classification.</title>
        <authorList>
            <person name="Goeker M."/>
        </authorList>
    </citation>
    <scope>NUCLEOTIDE SEQUENCE [LARGE SCALE GENOMIC DNA]</scope>
    <source>
        <strain evidence="3 4">DSM 17328</strain>
    </source>
</reference>
<dbReference type="Gene3D" id="3.40.50.720">
    <property type="entry name" value="NAD(P)-binding Rossmann-like Domain"/>
    <property type="match status" value="1"/>
</dbReference>
<evidence type="ECO:0000256" key="2">
    <source>
        <dbReference type="ARBA" id="ARBA00023002"/>
    </source>
</evidence>
<dbReference type="Proteomes" id="UP000566324">
    <property type="component" value="Unassembled WGS sequence"/>
</dbReference>
<evidence type="ECO:0000313" key="4">
    <source>
        <dbReference type="Proteomes" id="UP000566324"/>
    </source>
</evidence>
<organism evidence="3 4">
    <name type="scientific">Sphingosinicella soli</name>
    <dbReference type="NCBI Taxonomy" id="333708"/>
    <lineage>
        <taxon>Bacteria</taxon>
        <taxon>Pseudomonadati</taxon>
        <taxon>Pseudomonadota</taxon>
        <taxon>Alphaproteobacteria</taxon>
        <taxon>Sphingomonadales</taxon>
        <taxon>Sphingosinicellaceae</taxon>
        <taxon>Sphingosinicella</taxon>
    </lineage>
</organism>
<dbReference type="RefSeq" id="WP_184069699.1">
    <property type="nucleotide sequence ID" value="NZ_JACHNZ010000026.1"/>
</dbReference>
<accession>A0A7W7B2N0</accession>
<dbReference type="GO" id="GO:0016491">
    <property type="term" value="F:oxidoreductase activity"/>
    <property type="evidence" value="ECO:0007669"/>
    <property type="project" value="UniProtKB-KW"/>
</dbReference>
<gene>
    <name evidence="3" type="ORF">GGQ98_002356</name>
</gene>
<comment type="caution">
    <text evidence="3">The sequence shown here is derived from an EMBL/GenBank/DDBJ whole genome shotgun (WGS) entry which is preliminary data.</text>
</comment>